<dbReference type="Pfam" id="PF15686">
    <property type="entry name" value="LYRIC"/>
    <property type="match status" value="1"/>
</dbReference>
<feature type="compositionally biased region" description="Basic residues" evidence="3">
    <location>
        <begin position="416"/>
        <end position="425"/>
    </location>
</feature>
<dbReference type="STRING" id="7994.ENSAMXP00000031463"/>
<evidence type="ECO:0000313" key="5">
    <source>
        <dbReference type="Ensembl" id="ENSAMXP00000031463.1"/>
    </source>
</evidence>
<dbReference type="GO" id="GO:0043066">
    <property type="term" value="P:negative regulation of apoptotic process"/>
    <property type="evidence" value="ECO:0007669"/>
    <property type="project" value="InterPro"/>
</dbReference>
<feature type="compositionally biased region" description="Basic and acidic residues" evidence="3">
    <location>
        <begin position="136"/>
        <end position="151"/>
    </location>
</feature>
<reference evidence="6" key="2">
    <citation type="journal article" date="2014" name="Nat. Commun.">
        <title>The cavefish genome reveals candidate genes for eye loss.</title>
        <authorList>
            <person name="McGaugh S.E."/>
            <person name="Gross J.B."/>
            <person name="Aken B."/>
            <person name="Blin M."/>
            <person name="Borowsky R."/>
            <person name="Chalopin D."/>
            <person name="Hinaux H."/>
            <person name="Jeffery W.R."/>
            <person name="Keene A."/>
            <person name="Ma L."/>
            <person name="Minx P."/>
            <person name="Murphy D."/>
            <person name="O'Quin K.E."/>
            <person name="Retaux S."/>
            <person name="Rohner N."/>
            <person name="Searle S.M."/>
            <person name="Stahl B.A."/>
            <person name="Tabin C."/>
            <person name="Volff J.N."/>
            <person name="Yoshizawa M."/>
            <person name="Warren W.C."/>
        </authorList>
    </citation>
    <scope>NUCLEOTIDE SEQUENCE [LARGE SCALE GENOMIC DNA]</scope>
    <source>
        <strain evidence="6">female</strain>
    </source>
</reference>
<organism evidence="5 6">
    <name type="scientific">Astyanax mexicanus</name>
    <name type="common">Blind cave fish</name>
    <name type="synonym">Astyanax fasciatus mexicanus</name>
    <dbReference type="NCBI Taxonomy" id="7994"/>
    <lineage>
        <taxon>Eukaryota</taxon>
        <taxon>Metazoa</taxon>
        <taxon>Chordata</taxon>
        <taxon>Craniata</taxon>
        <taxon>Vertebrata</taxon>
        <taxon>Euteleostomi</taxon>
        <taxon>Actinopterygii</taxon>
        <taxon>Neopterygii</taxon>
        <taxon>Teleostei</taxon>
        <taxon>Ostariophysi</taxon>
        <taxon>Characiformes</taxon>
        <taxon>Characoidei</taxon>
        <taxon>Acestrorhamphidae</taxon>
        <taxon>Acestrorhamphinae</taxon>
        <taxon>Astyanax</taxon>
    </lineage>
</organism>
<accession>A0A3B1INE7</accession>
<dbReference type="Bgee" id="ENSAMXG00000034843">
    <property type="expression patterns" value="Expressed in muscle tissue and 14 other cell types or tissues"/>
</dbReference>
<proteinExistence type="predicted"/>
<evidence type="ECO:0000256" key="1">
    <source>
        <dbReference type="ARBA" id="ARBA00004123"/>
    </source>
</evidence>
<dbReference type="InterPro" id="IPR031402">
    <property type="entry name" value="LYRIC"/>
</dbReference>
<evidence type="ECO:0000256" key="3">
    <source>
        <dbReference type="SAM" id="MobiDB-lite"/>
    </source>
</evidence>
<feature type="transmembrane region" description="Helical" evidence="4">
    <location>
        <begin position="29"/>
        <end position="53"/>
    </location>
</feature>
<name>A0A3B1INE7_ASTMX</name>
<evidence type="ECO:0000256" key="4">
    <source>
        <dbReference type="SAM" id="Phobius"/>
    </source>
</evidence>
<keyword evidence="2" id="KW-0539">Nucleus</keyword>
<reference evidence="5" key="3">
    <citation type="submission" date="2025-08" db="UniProtKB">
        <authorList>
            <consortium name="Ensembl"/>
        </authorList>
    </citation>
    <scope>IDENTIFICATION</scope>
</reference>
<dbReference type="GO" id="GO:0045766">
    <property type="term" value="P:positive regulation of angiogenesis"/>
    <property type="evidence" value="ECO:0007669"/>
    <property type="project" value="InterPro"/>
</dbReference>
<dbReference type="PANTHER" id="PTHR23251">
    <property type="entry name" value="LYSINE-RICH CEACAM1 CO-ISOLATED PROTEIN LYRIC PROTEIN"/>
    <property type="match status" value="1"/>
</dbReference>
<dbReference type="GO" id="GO:0043123">
    <property type="term" value="P:positive regulation of canonical NF-kappaB signal transduction"/>
    <property type="evidence" value="ECO:0007669"/>
    <property type="project" value="InterPro"/>
</dbReference>
<dbReference type="InParanoid" id="A0A3B1INE7"/>
<keyword evidence="4" id="KW-0812">Transmembrane</keyword>
<dbReference type="Ensembl" id="ENSAMXT00000047318.1">
    <property type="protein sequence ID" value="ENSAMXP00000031463.1"/>
    <property type="gene ID" value="ENSAMXG00000034843.1"/>
</dbReference>
<dbReference type="AlphaFoldDB" id="A0A3B1INE7"/>
<dbReference type="GeneTree" id="ENSGT00940000154181"/>
<feature type="compositionally biased region" description="Basic residues" evidence="3">
    <location>
        <begin position="504"/>
        <end position="514"/>
    </location>
</feature>
<feature type="region of interest" description="Disordered" evidence="3">
    <location>
        <begin position="57"/>
        <end position="264"/>
    </location>
</feature>
<feature type="region of interest" description="Disordered" evidence="3">
    <location>
        <begin position="357"/>
        <end position="514"/>
    </location>
</feature>
<dbReference type="InterPro" id="IPR052305">
    <property type="entry name" value="TransReg_TumorExp"/>
</dbReference>
<reference evidence="6" key="1">
    <citation type="submission" date="2013-03" db="EMBL/GenBank/DDBJ databases">
        <authorList>
            <person name="Jeffery W."/>
            <person name="Warren W."/>
            <person name="Wilson R.K."/>
        </authorList>
    </citation>
    <scope>NUCLEOTIDE SEQUENCE</scope>
    <source>
        <strain evidence="6">female</strain>
    </source>
</reference>
<evidence type="ECO:0000313" key="6">
    <source>
        <dbReference type="Proteomes" id="UP000018467"/>
    </source>
</evidence>
<sequence length="514" mass="55091">MAQSWADRAEQMVSSLGEMLGLEAAAPLALWPAGVLLLSVGLGLVLTLLLLGLHRPGAAREQRGRAEDSPPEPGRTGKPEEPRKRIRKKAGEKKLQRNGLAVEPQEEVKPAEMQSSDPAEPKADKAKKNKKKPKTPAKEAKSAPSERKEQDEAGAWETKVSNREKRQQRRKDKGTGDESGSPGGVEPTASVPNPVQPIITPEEPKAPTPPTPTNKKHTSNTPSTTNNATRTTTSTTTTPKTSPRTTSNTTPAPAAQRKEEPPAVEVPHAVLPQVSPGWEEVVNVNGSGWREFGAPVQLDGSERQDRHSAWTHDMEGSWTIVDSTNIPVSFPGLPTGVESQAVADLSWTCQPVVDDEWSGVASGCADPDWDAPTEVWGHYEDQPLEGAVGTQQPSAELQESDPEKDKDDPAAPGSGKAKKKKKKKKKLEEGGATAQVEVEVGVAKDQNTAGNILPKTVKEQESVAPAGPPRSVAKVSEPSEASVRTSAAPSAQKKAEESWESPKQVKKKKARRET</sequence>
<reference evidence="5" key="4">
    <citation type="submission" date="2025-09" db="UniProtKB">
        <authorList>
            <consortium name="Ensembl"/>
        </authorList>
    </citation>
    <scope>IDENTIFICATION</scope>
</reference>
<dbReference type="FunCoup" id="A0A3B1INE7">
    <property type="interactions" value="701"/>
</dbReference>
<protein>
    <submittedName>
        <fullName evidence="5">Protein LYRIC-like</fullName>
    </submittedName>
</protein>
<keyword evidence="4" id="KW-0472">Membrane</keyword>
<evidence type="ECO:0000256" key="2">
    <source>
        <dbReference type="ARBA" id="ARBA00023242"/>
    </source>
</evidence>
<dbReference type="GO" id="GO:0006357">
    <property type="term" value="P:regulation of transcription by RNA polymerase II"/>
    <property type="evidence" value="ECO:0007669"/>
    <property type="project" value="TreeGrafter"/>
</dbReference>
<dbReference type="GO" id="GO:0003712">
    <property type="term" value="F:transcription coregulator activity"/>
    <property type="evidence" value="ECO:0007669"/>
    <property type="project" value="TreeGrafter"/>
</dbReference>
<dbReference type="GO" id="GO:0005634">
    <property type="term" value="C:nucleus"/>
    <property type="evidence" value="ECO:0007669"/>
    <property type="project" value="UniProtKB-SubCell"/>
</dbReference>
<keyword evidence="6" id="KW-1185">Reference proteome</keyword>
<keyword evidence="4" id="KW-1133">Transmembrane helix</keyword>
<dbReference type="Proteomes" id="UP000018467">
    <property type="component" value="Unassembled WGS sequence"/>
</dbReference>
<dbReference type="PANTHER" id="PTHR23251:SF0">
    <property type="entry name" value="PROTEIN LYRIC"/>
    <property type="match status" value="1"/>
</dbReference>
<comment type="subcellular location">
    <subcellularLocation>
        <location evidence="1">Nucleus</location>
    </subcellularLocation>
</comment>
<feature type="compositionally biased region" description="Low complexity" evidence="3">
    <location>
        <begin position="219"/>
        <end position="254"/>
    </location>
</feature>
<feature type="compositionally biased region" description="Basic and acidic residues" evidence="3">
    <location>
        <begin position="58"/>
        <end position="68"/>
    </location>
</feature>